<dbReference type="EMBL" id="VSSQ01112133">
    <property type="protein sequence ID" value="MPN49144.1"/>
    <property type="molecule type" value="Genomic_DNA"/>
</dbReference>
<gene>
    <name evidence="1" type="ORF">SDC9_196757</name>
</gene>
<dbReference type="AlphaFoldDB" id="A0A645ILF1"/>
<evidence type="ECO:0000313" key="1">
    <source>
        <dbReference type="EMBL" id="MPN49144.1"/>
    </source>
</evidence>
<proteinExistence type="predicted"/>
<protein>
    <submittedName>
        <fullName evidence="1">Uncharacterized protein</fullName>
    </submittedName>
</protein>
<name>A0A645ILF1_9ZZZZ</name>
<reference evidence="1" key="1">
    <citation type="submission" date="2019-08" db="EMBL/GenBank/DDBJ databases">
        <authorList>
            <person name="Kucharzyk K."/>
            <person name="Murdoch R.W."/>
            <person name="Higgins S."/>
            <person name="Loffler F."/>
        </authorList>
    </citation>
    <scope>NUCLEOTIDE SEQUENCE</scope>
</reference>
<organism evidence="1">
    <name type="scientific">bioreactor metagenome</name>
    <dbReference type="NCBI Taxonomy" id="1076179"/>
    <lineage>
        <taxon>unclassified sequences</taxon>
        <taxon>metagenomes</taxon>
        <taxon>ecological metagenomes</taxon>
    </lineage>
</organism>
<comment type="caution">
    <text evidence="1">The sequence shown here is derived from an EMBL/GenBank/DDBJ whole genome shotgun (WGS) entry which is preliminary data.</text>
</comment>
<sequence length="146" mass="16347">MALFDKIRRASGSFLRQRKKNMHPLIGDTLHAVLPALHKFLNHHLFFKGILKGFMNGAFQSIRAFNLCNPPASGAVRGFYNQRILKRHILRAGGRIPLHKSGDRIIRSLKGAAHGIFISAELSGCHGIPPEPQRFSHIADRQGRQV</sequence>
<accession>A0A645ILF1</accession>